<evidence type="ECO:0000256" key="1">
    <source>
        <dbReference type="SAM" id="MobiDB-lite"/>
    </source>
</evidence>
<comment type="caution">
    <text evidence="2">The sequence shown here is derived from an EMBL/GenBank/DDBJ whole genome shotgun (WGS) entry which is preliminary data.</text>
</comment>
<name>A0A426WWU6_ENSVE</name>
<dbReference type="AlphaFoldDB" id="A0A426WWU6"/>
<accession>A0A426WWU6</accession>
<evidence type="ECO:0000313" key="2">
    <source>
        <dbReference type="EMBL" id="RRT31746.1"/>
    </source>
</evidence>
<dbReference type="Proteomes" id="UP000287651">
    <property type="component" value="Unassembled WGS sequence"/>
</dbReference>
<organism evidence="2 3">
    <name type="scientific">Ensete ventricosum</name>
    <name type="common">Abyssinian banana</name>
    <name type="synonym">Musa ensete</name>
    <dbReference type="NCBI Taxonomy" id="4639"/>
    <lineage>
        <taxon>Eukaryota</taxon>
        <taxon>Viridiplantae</taxon>
        <taxon>Streptophyta</taxon>
        <taxon>Embryophyta</taxon>
        <taxon>Tracheophyta</taxon>
        <taxon>Spermatophyta</taxon>
        <taxon>Magnoliopsida</taxon>
        <taxon>Liliopsida</taxon>
        <taxon>Zingiberales</taxon>
        <taxon>Musaceae</taxon>
        <taxon>Ensete</taxon>
    </lineage>
</organism>
<sequence length="158" mass="16433">MRSCCIFAAKAVRRRGDQPWPAPMQDRSPMARPRPWPPQGGATGYGQGQPAREASDTRKGRQQLAGAATCRGDAYAEALLTGTVASIAVPARGAGCRTPTRGCRPRLALLPACAAALAARVASPKQSGCRWARATVACIVAIAATTALRGQQGLGHPF</sequence>
<gene>
    <name evidence="2" type="ORF">B296_00054814</name>
</gene>
<evidence type="ECO:0000313" key="3">
    <source>
        <dbReference type="Proteomes" id="UP000287651"/>
    </source>
</evidence>
<protein>
    <submittedName>
        <fullName evidence="2">Uncharacterized protein</fullName>
    </submittedName>
</protein>
<proteinExistence type="predicted"/>
<reference evidence="2 3" key="1">
    <citation type="journal article" date="2014" name="Agronomy (Basel)">
        <title>A Draft Genome Sequence for Ensete ventricosum, the Drought-Tolerant Tree Against Hunger.</title>
        <authorList>
            <person name="Harrison J."/>
            <person name="Moore K.A."/>
            <person name="Paszkiewicz K."/>
            <person name="Jones T."/>
            <person name="Grant M."/>
            <person name="Ambacheew D."/>
            <person name="Muzemil S."/>
            <person name="Studholme D.J."/>
        </authorList>
    </citation>
    <scope>NUCLEOTIDE SEQUENCE [LARGE SCALE GENOMIC DNA]</scope>
</reference>
<feature type="region of interest" description="Disordered" evidence="1">
    <location>
        <begin position="15"/>
        <end position="63"/>
    </location>
</feature>
<dbReference type="EMBL" id="AMZH03036259">
    <property type="protein sequence ID" value="RRT31746.1"/>
    <property type="molecule type" value="Genomic_DNA"/>
</dbReference>